<name>A0A645HRI4_9ZZZZ</name>
<comment type="caution">
    <text evidence="1">The sequence shown here is derived from an EMBL/GenBank/DDBJ whole genome shotgun (WGS) entry which is preliminary data.</text>
</comment>
<proteinExistence type="predicted"/>
<dbReference type="EMBL" id="VSSQ01098083">
    <property type="protein sequence ID" value="MPN41196.1"/>
    <property type="molecule type" value="Genomic_DNA"/>
</dbReference>
<sequence>MNHDLGVRQSLALALRARGEKERAHGGGETDADGRNLALDVLHRIEDGQSRADGTAGRIDVEVNVLIGVVAL</sequence>
<dbReference type="AlphaFoldDB" id="A0A645HRI4"/>
<reference evidence="1" key="1">
    <citation type="submission" date="2019-08" db="EMBL/GenBank/DDBJ databases">
        <authorList>
            <person name="Kucharzyk K."/>
            <person name="Murdoch R.W."/>
            <person name="Higgins S."/>
            <person name="Loffler F."/>
        </authorList>
    </citation>
    <scope>NUCLEOTIDE SEQUENCE</scope>
</reference>
<accession>A0A645HRI4</accession>
<gene>
    <name evidence="1" type="ORF">SDC9_188738</name>
</gene>
<protein>
    <submittedName>
        <fullName evidence="1">Uncharacterized protein</fullName>
    </submittedName>
</protein>
<organism evidence="1">
    <name type="scientific">bioreactor metagenome</name>
    <dbReference type="NCBI Taxonomy" id="1076179"/>
    <lineage>
        <taxon>unclassified sequences</taxon>
        <taxon>metagenomes</taxon>
        <taxon>ecological metagenomes</taxon>
    </lineage>
</organism>
<evidence type="ECO:0000313" key="1">
    <source>
        <dbReference type="EMBL" id="MPN41196.1"/>
    </source>
</evidence>